<dbReference type="AlphaFoldDB" id="C4R451"/>
<dbReference type="GO" id="GO:0032974">
    <property type="term" value="P:amino acid transmembrane export from vacuole"/>
    <property type="evidence" value="ECO:0007669"/>
    <property type="project" value="EnsemblFungi"/>
</dbReference>
<feature type="region of interest" description="Disordered" evidence="6">
    <location>
        <begin position="313"/>
        <end position="335"/>
    </location>
</feature>
<feature type="compositionally biased region" description="Acidic residues" evidence="6">
    <location>
        <begin position="313"/>
        <end position="322"/>
    </location>
</feature>
<dbReference type="Proteomes" id="UP000000314">
    <property type="component" value="Chromosome 3"/>
</dbReference>
<evidence type="ECO:0000256" key="2">
    <source>
        <dbReference type="ARBA" id="ARBA00008066"/>
    </source>
</evidence>
<dbReference type="GO" id="GO:0015188">
    <property type="term" value="F:L-isoleucine transmembrane transporter activity"/>
    <property type="evidence" value="ECO:0007669"/>
    <property type="project" value="EnsemblFungi"/>
</dbReference>
<evidence type="ECO:0000259" key="8">
    <source>
        <dbReference type="Pfam" id="PF01490"/>
    </source>
</evidence>
<protein>
    <submittedName>
        <fullName evidence="9">Vacuolar transporter</fullName>
    </submittedName>
</protein>
<accession>C4R451</accession>
<reference evidence="9 10" key="1">
    <citation type="journal article" date="2009" name="Nat. Biotechnol.">
        <title>Genome sequence of the recombinant protein production host Pichia pastoris.</title>
        <authorList>
            <person name="De Schutter K."/>
            <person name="Lin Y.C."/>
            <person name="Tiels P."/>
            <person name="Van Hecke A."/>
            <person name="Glinka S."/>
            <person name="Weber-Lehmann J."/>
            <person name="Rouze P."/>
            <person name="Van de Peer Y."/>
            <person name="Callewaert N."/>
        </authorList>
    </citation>
    <scope>NUCLEOTIDE SEQUENCE [LARGE SCALE GENOMIC DNA]</scope>
    <source>
        <strain evidence="10">GS115 / ATCC 20864</strain>
    </source>
</reference>
<evidence type="ECO:0000313" key="9">
    <source>
        <dbReference type="EMBL" id="CAY70337.1"/>
    </source>
</evidence>
<feature type="transmembrane region" description="Helical" evidence="7">
    <location>
        <begin position="418"/>
        <end position="438"/>
    </location>
</feature>
<feature type="compositionally biased region" description="Polar residues" evidence="6">
    <location>
        <begin position="114"/>
        <end position="127"/>
    </location>
</feature>
<evidence type="ECO:0000313" key="10">
    <source>
        <dbReference type="Proteomes" id="UP000000314"/>
    </source>
</evidence>
<dbReference type="PANTHER" id="PTHR22950:SF530">
    <property type="entry name" value="VACUOLAR AMINO ACID TRANSPORTER 3"/>
    <property type="match status" value="1"/>
</dbReference>
<feature type="compositionally biased region" description="Basic and acidic residues" evidence="6">
    <location>
        <begin position="98"/>
        <end position="108"/>
    </location>
</feature>
<feature type="transmembrane region" description="Helical" evidence="7">
    <location>
        <begin position="632"/>
        <end position="655"/>
    </location>
</feature>
<comment type="subcellular location">
    <subcellularLocation>
        <location evidence="1">Membrane</location>
        <topology evidence="1">Multi-pass membrane protein</topology>
    </subcellularLocation>
</comment>
<comment type="similarity">
    <text evidence="2">Belongs to the amino acid/polyamine transporter 2 family.</text>
</comment>
<feature type="transmembrane region" description="Helical" evidence="7">
    <location>
        <begin position="531"/>
        <end position="549"/>
    </location>
</feature>
<gene>
    <name evidence="9" type="ordered locus">PAS_chr3_0295</name>
</gene>
<feature type="transmembrane region" description="Helical" evidence="7">
    <location>
        <begin position="743"/>
        <end position="761"/>
    </location>
</feature>
<evidence type="ECO:0000256" key="5">
    <source>
        <dbReference type="ARBA" id="ARBA00023136"/>
    </source>
</evidence>
<dbReference type="InterPro" id="IPR013057">
    <property type="entry name" value="AA_transpt_TM"/>
</dbReference>
<feature type="transmembrane region" description="Helical" evidence="7">
    <location>
        <begin position="495"/>
        <end position="515"/>
    </location>
</feature>
<dbReference type="RefSeq" id="XP_002492516.1">
    <property type="nucleotide sequence ID" value="XM_002492471.1"/>
</dbReference>
<dbReference type="GO" id="GO:0005302">
    <property type="term" value="F:L-tyrosine transmembrane transporter activity"/>
    <property type="evidence" value="ECO:0007669"/>
    <property type="project" value="EnsemblFungi"/>
</dbReference>
<dbReference type="PANTHER" id="PTHR22950">
    <property type="entry name" value="AMINO ACID TRANSPORTER"/>
    <property type="match status" value="1"/>
</dbReference>
<feature type="transmembrane region" description="Helical" evidence="7">
    <location>
        <begin position="599"/>
        <end position="620"/>
    </location>
</feature>
<dbReference type="OrthoDB" id="1684102at2759"/>
<dbReference type="GeneID" id="8200123"/>
<keyword evidence="5 7" id="KW-0472">Membrane</keyword>
<dbReference type="STRING" id="644223.C4R451"/>
<dbReference type="GO" id="GO:0015186">
    <property type="term" value="F:L-glutamine transmembrane transporter activity"/>
    <property type="evidence" value="ECO:0007669"/>
    <property type="project" value="EnsemblFungi"/>
</dbReference>
<keyword evidence="4 7" id="KW-1133">Transmembrane helix</keyword>
<feature type="transmembrane region" description="Helical" evidence="7">
    <location>
        <begin position="767"/>
        <end position="783"/>
    </location>
</feature>
<dbReference type="Pfam" id="PF01490">
    <property type="entry name" value="Aa_trans"/>
    <property type="match status" value="1"/>
</dbReference>
<feature type="compositionally biased region" description="Basic and acidic residues" evidence="6">
    <location>
        <begin position="1"/>
        <end position="13"/>
    </location>
</feature>
<organism evidence="9 10">
    <name type="scientific">Komagataella phaffii (strain GS115 / ATCC 20864)</name>
    <name type="common">Yeast</name>
    <name type="synonym">Pichia pastoris</name>
    <dbReference type="NCBI Taxonomy" id="644223"/>
    <lineage>
        <taxon>Eukaryota</taxon>
        <taxon>Fungi</taxon>
        <taxon>Dikarya</taxon>
        <taxon>Ascomycota</taxon>
        <taxon>Saccharomycotina</taxon>
        <taxon>Pichiomycetes</taxon>
        <taxon>Pichiales</taxon>
        <taxon>Pichiaceae</taxon>
        <taxon>Komagataella</taxon>
    </lineage>
</organism>
<evidence type="ECO:0000256" key="3">
    <source>
        <dbReference type="ARBA" id="ARBA00022692"/>
    </source>
</evidence>
<feature type="transmembrane region" description="Helical" evidence="7">
    <location>
        <begin position="675"/>
        <end position="699"/>
    </location>
</feature>
<keyword evidence="3 7" id="KW-0812">Transmembrane</keyword>
<dbReference type="EMBL" id="FN392321">
    <property type="protein sequence ID" value="CAY70337.1"/>
    <property type="molecule type" value="Genomic_DNA"/>
</dbReference>
<dbReference type="HOGENOM" id="CLU_009646_3_2_1"/>
<feature type="transmembrane region" description="Helical" evidence="7">
    <location>
        <begin position="556"/>
        <end position="579"/>
    </location>
</feature>
<dbReference type="GO" id="GO:0015824">
    <property type="term" value="P:proline transport"/>
    <property type="evidence" value="ECO:0007669"/>
    <property type="project" value="EnsemblFungi"/>
</dbReference>
<dbReference type="eggNOG" id="KOG1304">
    <property type="taxonomic scope" value="Eukaryota"/>
</dbReference>
<proteinExistence type="inferred from homology"/>
<dbReference type="GO" id="GO:0000329">
    <property type="term" value="C:fungal-type vacuole membrane"/>
    <property type="evidence" value="ECO:0007669"/>
    <property type="project" value="EnsemblFungi"/>
</dbReference>
<dbReference type="InParanoid" id="C4R451"/>
<keyword evidence="10" id="KW-1185">Reference proteome</keyword>
<dbReference type="FunCoup" id="C4R451">
    <property type="interactions" value="531"/>
</dbReference>
<evidence type="ECO:0000256" key="7">
    <source>
        <dbReference type="SAM" id="Phobius"/>
    </source>
</evidence>
<name>C4R451_KOMPG</name>
<evidence type="ECO:0000256" key="1">
    <source>
        <dbReference type="ARBA" id="ARBA00004141"/>
    </source>
</evidence>
<feature type="region of interest" description="Disordered" evidence="6">
    <location>
        <begin position="1"/>
        <end position="167"/>
    </location>
</feature>
<evidence type="ECO:0000256" key="6">
    <source>
        <dbReference type="SAM" id="MobiDB-lite"/>
    </source>
</evidence>
<feature type="transmembrane region" description="Helical" evidence="7">
    <location>
        <begin position="804"/>
        <end position="822"/>
    </location>
</feature>
<evidence type="ECO:0000256" key="4">
    <source>
        <dbReference type="ARBA" id="ARBA00022989"/>
    </source>
</evidence>
<dbReference type="KEGG" id="ppa:PAS_chr3_0295"/>
<feature type="domain" description="Amino acid transporter transmembrane" evidence="8">
    <location>
        <begin position="415"/>
        <end position="823"/>
    </location>
</feature>
<feature type="transmembrane region" description="Helical" evidence="7">
    <location>
        <begin position="444"/>
        <end position="468"/>
    </location>
</feature>
<dbReference type="OMA" id="DTHRHIY"/>
<sequence length="830" mass="90954">MSSTPKKEPDLTPKKSQPPKNSLGGGKGFSEEGFSQGDFSAKHILNRRPNTEGSSVASNVISSSSLQRLPSSGSGSVAVGSVLGSSPLTLSGGFHGLDPTKNKIDVPKSKQSRRQSVLSDMISTSHAARNDHSEQQLQTGQQSEQKEEDGSRSSFSVSSPARDIRHPDVLKTVEKHLANDSEIDSSLQLQGGDVTRGIYQWVTGESSQKDNPPLKRANSFNDFSSVHGDEVGKADADHDRESVFDEDDISIDDIKVPGGMRRSFLLQKHRDQQLSGLNKTAHQPKQLTKPNFFTNNFIEFLALYGHFAGEDLEEDEDEDLDSGSESVAVSDSEGEFSEADNNLLYDEESLLLAPSTSNYARSRIGSIRTPTYGSFSSNVGSSSIHQQLMKSQIPKLKKRGQHKHKTQSKIRSKKQTTTVKAVLLLLKAFIGTGVLFLPKSFSNGGLLFSSGMLLIFSCISIVCFIELIQVGKLTQIASYGDIGGFLYGRTMKASILTSIILSQIGFASAYIVFVAENARVLCDSWLNLGDYSIEVFIFLQLIVFIPLSLTRDINKLSFTALIADLFILAGLILVYYYSTYHLVVNGISKNVRLYNESEWPLFIGVAVFTYEGIGLLIPINESMAKPEKFNKSLVGVMAVITVVFISIGSIAYMSFGSDVNTVILLNFPQNNKVFSVQLLYAIAIMLSTPLQLFPAIKIIENFVFKKRKHSDSIESKTNRNTVQTDSENVFSGKNNTRIKWSKNLLRLLIVVGASIISYAGSSDLDKFVALIGSFTCIPLIYVYPPLLHIKGNLELGTLSKTNMITDMAICALGATLMLYTGFQGIKSWIG</sequence>
<feature type="compositionally biased region" description="Low complexity" evidence="6">
    <location>
        <begin position="54"/>
        <end position="88"/>
    </location>
</feature>